<dbReference type="EMBL" id="BK015709">
    <property type="protein sequence ID" value="DAE21182.1"/>
    <property type="molecule type" value="Genomic_DNA"/>
</dbReference>
<organism evidence="2">
    <name type="scientific">Siphoviridae sp. ct6oU4</name>
    <dbReference type="NCBI Taxonomy" id="2826299"/>
    <lineage>
        <taxon>Viruses</taxon>
        <taxon>Duplodnaviria</taxon>
        <taxon>Heunggongvirae</taxon>
        <taxon>Uroviricota</taxon>
        <taxon>Caudoviricetes</taxon>
    </lineage>
</organism>
<feature type="transmembrane region" description="Helical" evidence="1">
    <location>
        <begin position="76"/>
        <end position="95"/>
    </location>
</feature>
<accession>A0A8S5QPM3</accession>
<evidence type="ECO:0000256" key="1">
    <source>
        <dbReference type="SAM" id="Phobius"/>
    </source>
</evidence>
<protein>
    <submittedName>
        <fullName evidence="2">Uncharacterized protein</fullName>
    </submittedName>
</protein>
<proteinExistence type="predicted"/>
<keyword evidence="1" id="KW-1133">Transmembrane helix</keyword>
<keyword evidence="1" id="KW-0472">Membrane</keyword>
<evidence type="ECO:0000313" key="2">
    <source>
        <dbReference type="EMBL" id="DAE21182.1"/>
    </source>
</evidence>
<keyword evidence="1" id="KW-0812">Transmembrane</keyword>
<sequence length="99" mass="11764">MRKRFLRPRPLFIWKFFIFHIISYFANSSGAPSARTARPSIYFVNIFARKSFYQGHRPRGSCAFSFPILRPRPTKRYSVCVIYVLMFINNCLLLVKYSD</sequence>
<name>A0A8S5QPM3_9CAUD</name>
<reference evidence="2" key="1">
    <citation type="journal article" date="2021" name="Proc. Natl. Acad. Sci. U.S.A.">
        <title>A Catalog of Tens of Thousands of Viruses from Human Metagenomes Reveals Hidden Associations with Chronic Diseases.</title>
        <authorList>
            <person name="Tisza M.J."/>
            <person name="Buck C.B."/>
        </authorList>
    </citation>
    <scope>NUCLEOTIDE SEQUENCE</scope>
    <source>
        <strain evidence="2">Ct6oU4</strain>
    </source>
</reference>